<dbReference type="InterPro" id="IPR036271">
    <property type="entry name" value="Tet_transcr_reg_TetR-rel_C_sf"/>
</dbReference>
<feature type="domain" description="HTH tetR-type" evidence="6">
    <location>
        <begin position="18"/>
        <end position="78"/>
    </location>
</feature>
<dbReference type="SUPFAM" id="SSF48498">
    <property type="entry name" value="Tetracyclin repressor-like, C-terminal domain"/>
    <property type="match status" value="1"/>
</dbReference>
<comment type="caution">
    <text evidence="7">The sequence shown here is derived from an EMBL/GenBank/DDBJ whole genome shotgun (WGS) entry which is preliminary data.</text>
</comment>
<evidence type="ECO:0000313" key="7">
    <source>
        <dbReference type="EMBL" id="GAA4684695.1"/>
    </source>
</evidence>
<evidence type="ECO:0000256" key="4">
    <source>
        <dbReference type="ARBA" id="ARBA00023163"/>
    </source>
</evidence>
<evidence type="ECO:0000259" key="6">
    <source>
        <dbReference type="PROSITE" id="PS50977"/>
    </source>
</evidence>
<dbReference type="InterPro" id="IPR001647">
    <property type="entry name" value="HTH_TetR"/>
</dbReference>
<keyword evidence="4" id="KW-0804">Transcription</keyword>
<keyword evidence="3 5" id="KW-0238">DNA-binding</keyword>
<protein>
    <submittedName>
        <fullName evidence="7">TetR/AcrR family transcriptional regulator</fullName>
    </submittedName>
</protein>
<dbReference type="Proteomes" id="UP001501295">
    <property type="component" value="Unassembled WGS sequence"/>
</dbReference>
<keyword evidence="2" id="KW-0805">Transcription regulation</keyword>
<dbReference type="InterPro" id="IPR009057">
    <property type="entry name" value="Homeodomain-like_sf"/>
</dbReference>
<dbReference type="InterPro" id="IPR050109">
    <property type="entry name" value="HTH-type_TetR-like_transc_reg"/>
</dbReference>
<keyword evidence="8" id="KW-1185">Reference proteome</keyword>
<evidence type="ECO:0000313" key="8">
    <source>
        <dbReference type="Proteomes" id="UP001501295"/>
    </source>
</evidence>
<evidence type="ECO:0000256" key="5">
    <source>
        <dbReference type="PROSITE-ProRule" id="PRU00335"/>
    </source>
</evidence>
<feature type="DNA-binding region" description="H-T-H motif" evidence="5">
    <location>
        <begin position="41"/>
        <end position="60"/>
    </location>
</feature>
<dbReference type="PANTHER" id="PTHR30055">
    <property type="entry name" value="HTH-TYPE TRANSCRIPTIONAL REGULATOR RUTR"/>
    <property type="match status" value="1"/>
</dbReference>
<dbReference type="PROSITE" id="PS50977">
    <property type="entry name" value="HTH_TETR_2"/>
    <property type="match status" value="1"/>
</dbReference>
<gene>
    <name evidence="7" type="ORF">GCM10025780_33510</name>
</gene>
<evidence type="ECO:0000256" key="3">
    <source>
        <dbReference type="ARBA" id="ARBA00023125"/>
    </source>
</evidence>
<dbReference type="RefSeq" id="WP_345377078.1">
    <property type="nucleotide sequence ID" value="NZ_BAABLM010000010.1"/>
</dbReference>
<reference evidence="8" key="1">
    <citation type="journal article" date="2019" name="Int. J. Syst. Evol. Microbiol.">
        <title>The Global Catalogue of Microorganisms (GCM) 10K type strain sequencing project: providing services to taxonomists for standard genome sequencing and annotation.</title>
        <authorList>
            <consortium name="The Broad Institute Genomics Platform"/>
            <consortium name="The Broad Institute Genome Sequencing Center for Infectious Disease"/>
            <person name="Wu L."/>
            <person name="Ma J."/>
        </authorList>
    </citation>
    <scope>NUCLEOTIDE SEQUENCE [LARGE SCALE GENOMIC DNA]</scope>
    <source>
        <strain evidence="8">JCM 18956</strain>
    </source>
</reference>
<proteinExistence type="predicted"/>
<dbReference type="SUPFAM" id="SSF46689">
    <property type="entry name" value="Homeodomain-like"/>
    <property type="match status" value="1"/>
</dbReference>
<dbReference type="InterPro" id="IPR039538">
    <property type="entry name" value="BetI_C"/>
</dbReference>
<sequence length="200" mass="21787">MTTEARRRGPRGPYAKSAERRAAIVEAASGVFAARGYRAGSFQEVADVVGMSQTSLLHYFPSKQALLLAVLDHRDSLLGGSVQRTPGPDFRTGVLRQAEYNSGVPGLIELYSVLAGEAATQDHPGRAWFIERFTTLRGNYEAEFQALKDAGRLRDGIDPARAAAGFVALWDGIQLQWLLDPEAVDVVAVLRDHLDLVILP</sequence>
<accession>A0ABP8WAE6</accession>
<dbReference type="PRINTS" id="PR00455">
    <property type="entry name" value="HTHTETR"/>
</dbReference>
<name>A0ABP8WAE6_9MICO</name>
<dbReference type="PANTHER" id="PTHR30055:SF234">
    <property type="entry name" value="HTH-TYPE TRANSCRIPTIONAL REGULATOR BETI"/>
    <property type="match status" value="1"/>
</dbReference>
<evidence type="ECO:0000256" key="1">
    <source>
        <dbReference type="ARBA" id="ARBA00022491"/>
    </source>
</evidence>
<evidence type="ECO:0000256" key="2">
    <source>
        <dbReference type="ARBA" id="ARBA00023015"/>
    </source>
</evidence>
<dbReference type="Pfam" id="PF13977">
    <property type="entry name" value="TetR_C_6"/>
    <property type="match status" value="1"/>
</dbReference>
<dbReference type="EMBL" id="BAABLM010000010">
    <property type="protein sequence ID" value="GAA4684695.1"/>
    <property type="molecule type" value="Genomic_DNA"/>
</dbReference>
<organism evidence="7 8">
    <name type="scientific">Frondihabitans cladoniiphilus</name>
    <dbReference type="NCBI Taxonomy" id="715785"/>
    <lineage>
        <taxon>Bacteria</taxon>
        <taxon>Bacillati</taxon>
        <taxon>Actinomycetota</taxon>
        <taxon>Actinomycetes</taxon>
        <taxon>Micrococcales</taxon>
        <taxon>Microbacteriaceae</taxon>
        <taxon>Frondihabitans</taxon>
    </lineage>
</organism>
<keyword evidence="1" id="KW-0678">Repressor</keyword>
<dbReference type="Pfam" id="PF00440">
    <property type="entry name" value="TetR_N"/>
    <property type="match status" value="1"/>
</dbReference>
<dbReference type="Gene3D" id="1.10.357.10">
    <property type="entry name" value="Tetracycline Repressor, domain 2"/>
    <property type="match status" value="1"/>
</dbReference>